<evidence type="ECO:0000313" key="4">
    <source>
        <dbReference type="EMBL" id="CEL70193.1"/>
    </source>
</evidence>
<proteinExistence type="predicted"/>
<feature type="compositionally biased region" description="Basic and acidic residues" evidence="2">
    <location>
        <begin position="195"/>
        <end position="206"/>
    </location>
</feature>
<organism evidence="4">
    <name type="scientific">Neospora caninum (strain Liverpool)</name>
    <dbReference type="NCBI Taxonomy" id="572307"/>
    <lineage>
        <taxon>Eukaryota</taxon>
        <taxon>Sar</taxon>
        <taxon>Alveolata</taxon>
        <taxon>Apicomplexa</taxon>
        <taxon>Conoidasida</taxon>
        <taxon>Coccidia</taxon>
        <taxon>Eucoccidiorida</taxon>
        <taxon>Eimeriorina</taxon>
        <taxon>Sarcocystidae</taxon>
        <taxon>Neospora</taxon>
    </lineage>
</organism>
<dbReference type="AlphaFoldDB" id="A0A0F7UJQ1"/>
<keyword evidence="3" id="KW-0732">Signal</keyword>
<feature type="compositionally biased region" description="Basic and acidic residues" evidence="2">
    <location>
        <begin position="222"/>
        <end position="238"/>
    </location>
</feature>
<reference evidence="4" key="1">
    <citation type="journal article" date="2015" name="PLoS ONE">
        <title>Comprehensive Evaluation of Toxoplasma gondii VEG and Neospora caninum LIV Genomes with Tachyzoite Stage Transcriptome and Proteome Defines Novel Transcript Features.</title>
        <authorList>
            <person name="Ramaprasad A."/>
            <person name="Mourier T."/>
            <person name="Naeem R."/>
            <person name="Malas T.B."/>
            <person name="Moussa E."/>
            <person name="Panigrahi A."/>
            <person name="Vermont S.J."/>
            <person name="Otto T.D."/>
            <person name="Wastling J."/>
            <person name="Pain A."/>
        </authorList>
    </citation>
    <scope>NUCLEOTIDE SEQUENCE</scope>
    <source>
        <strain evidence="4">Liverpool</strain>
    </source>
</reference>
<gene>
    <name evidence="4" type="ORF">BN1204_058795</name>
</gene>
<evidence type="ECO:0000256" key="2">
    <source>
        <dbReference type="SAM" id="MobiDB-lite"/>
    </source>
</evidence>
<keyword evidence="1" id="KW-0175">Coiled coil</keyword>
<feature type="compositionally biased region" description="Basic residues" evidence="2">
    <location>
        <begin position="263"/>
        <end position="274"/>
    </location>
</feature>
<feature type="signal peptide" evidence="3">
    <location>
        <begin position="1"/>
        <end position="23"/>
    </location>
</feature>
<dbReference type="EMBL" id="LN714486">
    <property type="protein sequence ID" value="CEL70193.1"/>
    <property type="molecule type" value="Genomic_DNA"/>
</dbReference>
<evidence type="ECO:0000256" key="1">
    <source>
        <dbReference type="SAM" id="Coils"/>
    </source>
</evidence>
<accession>A0A0F7UJQ1</accession>
<feature type="coiled-coil region" evidence="1">
    <location>
        <begin position="113"/>
        <end position="190"/>
    </location>
</feature>
<feature type="chain" id="PRO_5002523453" evidence="3">
    <location>
        <begin position="24"/>
        <end position="282"/>
    </location>
</feature>
<feature type="compositionally biased region" description="Low complexity" evidence="2">
    <location>
        <begin position="207"/>
        <end position="221"/>
    </location>
</feature>
<feature type="region of interest" description="Disordered" evidence="2">
    <location>
        <begin position="195"/>
        <end position="282"/>
    </location>
</feature>
<feature type="compositionally biased region" description="Basic and acidic residues" evidence="2">
    <location>
        <begin position="246"/>
        <end position="258"/>
    </location>
</feature>
<name>A0A0F7UJQ1_NEOCL</name>
<sequence length="282" mass="30386">MKTATSLINFIGIVAVWSLYVAGQEAETDGIDYVPPVPRKEVQPVITAADGAGCCSVASEASHTQGEAEKERAKTLGKLVDTRESADAVRTKKAMAKLVTQQQAERLASKAVESKAKKDSDVAEVELQALENELAALRAADRKSEQDVAQLDEMLMKEKEAAVQQAHKLRESVEADLDLVKREVHEIQSALPRFRTQDAEAEREVQRAAAGMNSASPAAAAKEVEAPSHGETAKRQAEDAAAQAQKAEDGAQKTEKRFLISVRKSKRGHSKHAGKLTPGAEQ</sequence>
<evidence type="ECO:0000256" key="3">
    <source>
        <dbReference type="SAM" id="SignalP"/>
    </source>
</evidence>
<protein>
    <submittedName>
        <fullName evidence="4">Uncharacterized protein</fullName>
    </submittedName>
</protein>